<keyword evidence="6" id="KW-1185">Reference proteome</keyword>
<protein>
    <submittedName>
        <fullName evidence="4">Hemerythrin HHE cation binding domain-containing protein</fullName>
    </submittedName>
</protein>
<sequence>MPDTDTPATPGPEEDVVDLLLAQHAQIEQLFLLVIGGTGDTRRDAFDDLVKLLAAHETAEEEVVHPLARTLPGGGGDAMVDDRLDEERQAKETLQTLIKGGVDADGFDTGIVLLRDAVLLHARHEERYEFPQLRQHVPVDRLRSLATAVRAAEASAPTRPHPSAQSAKGNLAAGPVLAVIDRVRDAVRKPSES</sequence>
<evidence type="ECO:0000313" key="4">
    <source>
        <dbReference type="EMBL" id="SCE97019.1"/>
    </source>
</evidence>
<gene>
    <name evidence="4" type="ORF">GA0070561_2817</name>
    <name evidence="3" type="ORF">GAR05_04910</name>
</gene>
<dbReference type="Proteomes" id="UP000198864">
    <property type="component" value="Unassembled WGS sequence"/>
</dbReference>
<proteinExistence type="predicted"/>
<dbReference type="EMBL" id="FMCR01000002">
    <property type="protein sequence ID" value="SCE97019.1"/>
    <property type="molecule type" value="Genomic_DNA"/>
</dbReference>
<dbReference type="RefSeq" id="WP_091399764.1">
    <property type="nucleotide sequence ID" value="NZ_FMCR01000002.1"/>
</dbReference>
<feature type="region of interest" description="Disordered" evidence="1">
    <location>
        <begin position="152"/>
        <end position="171"/>
    </location>
</feature>
<evidence type="ECO:0000313" key="6">
    <source>
        <dbReference type="Proteomes" id="UP000249334"/>
    </source>
</evidence>
<dbReference type="EMBL" id="PXXW01000040">
    <property type="protein sequence ID" value="RAN94388.1"/>
    <property type="molecule type" value="Genomic_DNA"/>
</dbReference>
<dbReference type="Gene3D" id="1.20.120.520">
    <property type="entry name" value="nmb1532 protein domain like"/>
    <property type="match status" value="1"/>
</dbReference>
<evidence type="ECO:0000259" key="2">
    <source>
        <dbReference type="Pfam" id="PF01814"/>
    </source>
</evidence>
<reference evidence="3 6" key="2">
    <citation type="submission" date="2018-03" db="EMBL/GenBank/DDBJ databases">
        <title>Genomic framework for the identification of Micromonospora saelicesensis and Micromonospora noduli.</title>
        <authorList>
            <person name="Riesco R."/>
            <person name="Trujillo M.E."/>
        </authorList>
    </citation>
    <scope>NUCLEOTIDE SEQUENCE [LARGE SCALE GENOMIC DNA]</scope>
    <source>
        <strain evidence="3 6">GAR05</strain>
    </source>
</reference>
<dbReference type="PANTHER" id="PTHR35585:SF1">
    <property type="entry name" value="HHE DOMAIN PROTEIN (AFU_ORTHOLOGUE AFUA_4G00730)"/>
    <property type="match status" value="1"/>
</dbReference>
<dbReference type="STRING" id="285676.GA0070561_2817"/>
<name>A0A1C4WLI4_9ACTN</name>
<evidence type="ECO:0000313" key="5">
    <source>
        <dbReference type="Proteomes" id="UP000198864"/>
    </source>
</evidence>
<evidence type="ECO:0000313" key="3">
    <source>
        <dbReference type="EMBL" id="RAN94388.1"/>
    </source>
</evidence>
<accession>A0A1C4WLI4</accession>
<dbReference type="InterPro" id="IPR012312">
    <property type="entry name" value="Hemerythrin-like"/>
</dbReference>
<dbReference type="PANTHER" id="PTHR35585">
    <property type="entry name" value="HHE DOMAIN PROTEIN (AFU_ORTHOLOGUE AFUA_4G00730)"/>
    <property type="match status" value="1"/>
</dbReference>
<reference evidence="4 5" key="1">
    <citation type="submission" date="2016-06" db="EMBL/GenBank/DDBJ databases">
        <authorList>
            <person name="Kjaerup R.B."/>
            <person name="Dalgaard T.S."/>
            <person name="Juul-Madsen H.R."/>
        </authorList>
    </citation>
    <scope>NUCLEOTIDE SEQUENCE [LARGE SCALE GENOMIC DNA]</scope>
    <source>
        <strain evidence="4 5">DSM 44871</strain>
    </source>
</reference>
<organism evidence="4 5">
    <name type="scientific">Micromonospora saelicesensis</name>
    <dbReference type="NCBI Taxonomy" id="285676"/>
    <lineage>
        <taxon>Bacteria</taxon>
        <taxon>Bacillati</taxon>
        <taxon>Actinomycetota</taxon>
        <taxon>Actinomycetes</taxon>
        <taxon>Micromonosporales</taxon>
        <taxon>Micromonosporaceae</taxon>
        <taxon>Micromonospora</taxon>
    </lineage>
</organism>
<dbReference type="Pfam" id="PF01814">
    <property type="entry name" value="Hemerythrin"/>
    <property type="match status" value="1"/>
</dbReference>
<dbReference type="Proteomes" id="UP000249334">
    <property type="component" value="Unassembled WGS sequence"/>
</dbReference>
<evidence type="ECO:0000256" key="1">
    <source>
        <dbReference type="SAM" id="MobiDB-lite"/>
    </source>
</evidence>
<feature type="domain" description="Hemerythrin-like" evidence="2">
    <location>
        <begin position="16"/>
        <end position="133"/>
    </location>
</feature>
<dbReference type="AlphaFoldDB" id="A0A1C4WLI4"/>